<evidence type="ECO:0000313" key="1">
    <source>
        <dbReference type="EMBL" id="KAB1202164.1"/>
    </source>
</evidence>
<comment type="caution">
    <text evidence="1">The sequence shown here is derived from an EMBL/GenBank/DDBJ whole genome shotgun (WGS) entry which is preliminary data.</text>
</comment>
<dbReference type="Proteomes" id="UP000516437">
    <property type="component" value="Chromosome 8"/>
</dbReference>
<sequence length="82" mass="9293">MAIDWEAILSFDMRNEVALAVHIKGEEPFDMDIWLLLAYGVKESWTKLFTVGPLTGITLPLGFWKNDPMFFGKSNGERACLV</sequence>
<organism evidence="1 2">
    <name type="scientific">Morella rubra</name>
    <name type="common">Chinese bayberry</name>
    <dbReference type="NCBI Taxonomy" id="262757"/>
    <lineage>
        <taxon>Eukaryota</taxon>
        <taxon>Viridiplantae</taxon>
        <taxon>Streptophyta</taxon>
        <taxon>Embryophyta</taxon>
        <taxon>Tracheophyta</taxon>
        <taxon>Spermatophyta</taxon>
        <taxon>Magnoliopsida</taxon>
        <taxon>eudicotyledons</taxon>
        <taxon>Gunneridae</taxon>
        <taxon>Pentapetalae</taxon>
        <taxon>rosids</taxon>
        <taxon>fabids</taxon>
        <taxon>Fagales</taxon>
        <taxon>Myricaceae</taxon>
        <taxon>Morella</taxon>
    </lineage>
</organism>
<evidence type="ECO:0008006" key="3">
    <source>
        <dbReference type="Google" id="ProtNLM"/>
    </source>
</evidence>
<name>A0A6A1UNT6_9ROSI</name>
<dbReference type="OrthoDB" id="1867629at2759"/>
<accession>A0A6A1UNT6</accession>
<keyword evidence="2" id="KW-1185">Reference proteome</keyword>
<evidence type="ECO:0000313" key="2">
    <source>
        <dbReference type="Proteomes" id="UP000516437"/>
    </source>
</evidence>
<reference evidence="1 2" key="1">
    <citation type="journal article" date="2019" name="Plant Biotechnol. J.">
        <title>The red bayberry genome and genetic basis of sex determination.</title>
        <authorList>
            <person name="Jia H.M."/>
            <person name="Jia H.J."/>
            <person name="Cai Q.L."/>
            <person name="Wang Y."/>
            <person name="Zhao H.B."/>
            <person name="Yang W.F."/>
            <person name="Wang G.Y."/>
            <person name="Li Y.H."/>
            <person name="Zhan D.L."/>
            <person name="Shen Y.T."/>
            <person name="Niu Q.F."/>
            <person name="Chang L."/>
            <person name="Qiu J."/>
            <person name="Zhao L."/>
            <person name="Xie H.B."/>
            <person name="Fu W.Y."/>
            <person name="Jin J."/>
            <person name="Li X.W."/>
            <person name="Jiao Y."/>
            <person name="Zhou C.C."/>
            <person name="Tu T."/>
            <person name="Chai C.Y."/>
            <person name="Gao J.L."/>
            <person name="Fan L.J."/>
            <person name="van de Weg E."/>
            <person name="Wang J.Y."/>
            <person name="Gao Z.S."/>
        </authorList>
    </citation>
    <scope>NUCLEOTIDE SEQUENCE [LARGE SCALE GENOMIC DNA]</scope>
    <source>
        <tissue evidence="1">Leaves</tissue>
    </source>
</reference>
<dbReference type="EMBL" id="RXIC02000026">
    <property type="protein sequence ID" value="KAB1202164.1"/>
    <property type="molecule type" value="Genomic_DNA"/>
</dbReference>
<protein>
    <recommendedName>
        <fullName evidence="3">F-box associated domain-containing protein</fullName>
    </recommendedName>
</protein>
<gene>
    <name evidence="1" type="ORF">CJ030_MR8G020242</name>
</gene>
<dbReference type="AlphaFoldDB" id="A0A6A1UNT6"/>
<proteinExistence type="predicted"/>